<organism evidence="1">
    <name type="scientific">bioreactor metagenome</name>
    <dbReference type="NCBI Taxonomy" id="1076179"/>
    <lineage>
        <taxon>unclassified sequences</taxon>
        <taxon>metagenomes</taxon>
        <taxon>ecological metagenomes</taxon>
    </lineage>
</organism>
<protein>
    <submittedName>
        <fullName evidence="1">Uncharacterized protein</fullName>
    </submittedName>
</protein>
<sequence>MKAFKAAGEAAYVKLNLQAARDKIYAEMGKTK</sequence>
<comment type="caution">
    <text evidence="1">The sequence shown here is derived from an EMBL/GenBank/DDBJ whole genome shotgun (WGS) entry which is preliminary data.</text>
</comment>
<proteinExistence type="predicted"/>
<accession>A0A645HZL7</accession>
<gene>
    <name evidence="1" type="ORF">SDC9_192050</name>
</gene>
<dbReference type="EMBL" id="VSSQ01103627">
    <property type="protein sequence ID" value="MPN44485.1"/>
    <property type="molecule type" value="Genomic_DNA"/>
</dbReference>
<name>A0A645HZL7_9ZZZZ</name>
<reference evidence="1" key="1">
    <citation type="submission" date="2019-08" db="EMBL/GenBank/DDBJ databases">
        <authorList>
            <person name="Kucharzyk K."/>
            <person name="Murdoch R.W."/>
            <person name="Higgins S."/>
            <person name="Loffler F."/>
        </authorList>
    </citation>
    <scope>NUCLEOTIDE SEQUENCE</scope>
</reference>
<evidence type="ECO:0000313" key="1">
    <source>
        <dbReference type="EMBL" id="MPN44485.1"/>
    </source>
</evidence>
<dbReference type="AlphaFoldDB" id="A0A645HZL7"/>